<dbReference type="Proteomes" id="UP000008144">
    <property type="component" value="Chromosome 14"/>
</dbReference>
<dbReference type="PANTHER" id="PTHR44942:SF4">
    <property type="entry name" value="METHYLTRANSFERASE TYPE 11 DOMAIN-CONTAINING PROTEIN"/>
    <property type="match status" value="1"/>
</dbReference>
<dbReference type="SUPFAM" id="SSF53335">
    <property type="entry name" value="S-adenosyl-L-methionine-dependent methyltransferases"/>
    <property type="match status" value="1"/>
</dbReference>
<dbReference type="GO" id="GO:0032259">
    <property type="term" value="P:methylation"/>
    <property type="evidence" value="ECO:0007669"/>
    <property type="project" value="UniProtKB-KW"/>
</dbReference>
<dbReference type="GeneTree" id="ENSGT00940000163794"/>
<evidence type="ECO:0000259" key="4">
    <source>
        <dbReference type="Pfam" id="PF08241"/>
    </source>
</evidence>
<dbReference type="CDD" id="cd02440">
    <property type="entry name" value="AdoMet_MTases"/>
    <property type="match status" value="1"/>
</dbReference>
<keyword evidence="3" id="KW-0808">Transferase</keyword>
<dbReference type="Ensembl" id="ENSCINT00000026294.2">
    <property type="protein sequence ID" value="ENSCINP00000026048.2"/>
    <property type="gene ID" value="ENSCING00000014393.2"/>
</dbReference>
<dbReference type="HOGENOM" id="CLU_049344_5_2_1"/>
<dbReference type="InParanoid" id="F6ZXR3"/>
<dbReference type="InterPro" id="IPR013216">
    <property type="entry name" value="Methyltransf_11"/>
</dbReference>
<dbReference type="Gene3D" id="3.40.50.150">
    <property type="entry name" value="Vaccinia Virus protein VP39"/>
    <property type="match status" value="1"/>
</dbReference>
<protein>
    <recommendedName>
        <fullName evidence="4">Methyltransferase type 11 domain-containing protein</fullName>
    </recommendedName>
</protein>
<accession>F6ZXR3</accession>
<evidence type="ECO:0000313" key="5">
    <source>
        <dbReference type="Ensembl" id="ENSCINP00000026048.2"/>
    </source>
</evidence>
<dbReference type="InterPro" id="IPR029063">
    <property type="entry name" value="SAM-dependent_MTases_sf"/>
</dbReference>
<name>F6ZXR3_CIOIN</name>
<keyword evidence="6" id="KW-1185">Reference proteome</keyword>
<dbReference type="PANTHER" id="PTHR44942">
    <property type="entry name" value="METHYLTRANSF_11 DOMAIN-CONTAINING PROTEIN"/>
    <property type="match status" value="1"/>
</dbReference>
<reference evidence="5" key="3">
    <citation type="submission" date="2025-08" db="UniProtKB">
        <authorList>
            <consortium name="Ensembl"/>
        </authorList>
    </citation>
    <scope>IDENTIFICATION</scope>
</reference>
<sequence length="221" mass="25334">MVEVGCGSGQAIKKFVSYFDNIIGIDISAEQIQEAEQNNPFPNVSYAVGDAYKLPFDTSSVDVVMCGEAIHFFDVDKFLREVARVLRPQGCVAIFGYWMPVITPVGVADASERDRLKKIGSELAKKIKSHLTCEYKDIYEQLSSPVKVHNTDLKSDLKWNISQLLGYFNSLSPYNLYMKKKREDLERKEKRFLCSYTKKTPQENCCVNLYYPIYLFCMKQV</sequence>
<reference evidence="5" key="2">
    <citation type="journal article" date="2008" name="Genome Biol.">
        <title>Improved genome assembly and evidence-based global gene model set for the chordate Ciona intestinalis: new insight into intron and operon populations.</title>
        <authorList>
            <person name="Satou Y."/>
            <person name="Mineta K."/>
            <person name="Ogasawara M."/>
            <person name="Sasakura Y."/>
            <person name="Shoguchi E."/>
            <person name="Ueno K."/>
            <person name="Yamada L."/>
            <person name="Matsumoto J."/>
            <person name="Wasserscheid J."/>
            <person name="Dewar K."/>
            <person name="Wiley G.B."/>
            <person name="Macmil S.L."/>
            <person name="Roe B.A."/>
            <person name="Zeller R.W."/>
            <person name="Hastings K.E."/>
            <person name="Lemaire P."/>
            <person name="Lindquist E."/>
            <person name="Endo T."/>
            <person name="Hotta K."/>
            <person name="Inaba K."/>
        </authorList>
    </citation>
    <scope>NUCLEOTIDE SEQUENCE [LARGE SCALE GENOMIC DNA]</scope>
    <source>
        <strain evidence="5">wild type</strain>
    </source>
</reference>
<evidence type="ECO:0000256" key="1">
    <source>
        <dbReference type="ARBA" id="ARBA00008361"/>
    </source>
</evidence>
<dbReference type="EMBL" id="EAAA01001300">
    <property type="status" value="NOT_ANNOTATED_CDS"/>
    <property type="molecule type" value="Genomic_DNA"/>
</dbReference>
<keyword evidence="2" id="KW-0489">Methyltransferase</keyword>
<reference evidence="6" key="1">
    <citation type="journal article" date="2002" name="Science">
        <title>The draft genome of Ciona intestinalis: insights into chordate and vertebrate origins.</title>
        <authorList>
            <person name="Dehal P."/>
            <person name="Satou Y."/>
            <person name="Campbell R.K."/>
            <person name="Chapman J."/>
            <person name="Degnan B."/>
            <person name="De Tomaso A."/>
            <person name="Davidson B."/>
            <person name="Di Gregorio A."/>
            <person name="Gelpke M."/>
            <person name="Goodstein D.M."/>
            <person name="Harafuji N."/>
            <person name="Hastings K.E."/>
            <person name="Ho I."/>
            <person name="Hotta K."/>
            <person name="Huang W."/>
            <person name="Kawashima T."/>
            <person name="Lemaire P."/>
            <person name="Martinez D."/>
            <person name="Meinertzhagen I.A."/>
            <person name="Necula S."/>
            <person name="Nonaka M."/>
            <person name="Putnam N."/>
            <person name="Rash S."/>
            <person name="Saiga H."/>
            <person name="Satake M."/>
            <person name="Terry A."/>
            <person name="Yamada L."/>
            <person name="Wang H.G."/>
            <person name="Awazu S."/>
            <person name="Azumi K."/>
            <person name="Boore J."/>
            <person name="Branno M."/>
            <person name="Chin-Bow S."/>
            <person name="DeSantis R."/>
            <person name="Doyle S."/>
            <person name="Francino P."/>
            <person name="Keys D.N."/>
            <person name="Haga S."/>
            <person name="Hayashi H."/>
            <person name="Hino K."/>
            <person name="Imai K.S."/>
            <person name="Inaba K."/>
            <person name="Kano S."/>
            <person name="Kobayashi K."/>
            <person name="Kobayashi M."/>
            <person name="Lee B.I."/>
            <person name="Makabe K.W."/>
            <person name="Manohar C."/>
            <person name="Matassi G."/>
            <person name="Medina M."/>
            <person name="Mochizuki Y."/>
            <person name="Mount S."/>
            <person name="Morishita T."/>
            <person name="Miura S."/>
            <person name="Nakayama A."/>
            <person name="Nishizaka S."/>
            <person name="Nomoto H."/>
            <person name="Ohta F."/>
            <person name="Oishi K."/>
            <person name="Rigoutsos I."/>
            <person name="Sano M."/>
            <person name="Sasaki A."/>
            <person name="Sasakura Y."/>
            <person name="Shoguchi E."/>
            <person name="Shin-i T."/>
            <person name="Spagnuolo A."/>
            <person name="Stainier D."/>
            <person name="Suzuki M.M."/>
            <person name="Tassy O."/>
            <person name="Takatori N."/>
            <person name="Tokuoka M."/>
            <person name="Yagi K."/>
            <person name="Yoshizaki F."/>
            <person name="Wada S."/>
            <person name="Zhang C."/>
            <person name="Hyatt P.D."/>
            <person name="Larimer F."/>
            <person name="Detter C."/>
            <person name="Doggett N."/>
            <person name="Glavina T."/>
            <person name="Hawkins T."/>
            <person name="Richardson P."/>
            <person name="Lucas S."/>
            <person name="Kohara Y."/>
            <person name="Levine M."/>
            <person name="Satoh N."/>
            <person name="Rokhsar D.S."/>
        </authorList>
    </citation>
    <scope>NUCLEOTIDE SEQUENCE [LARGE SCALE GENOMIC DNA]</scope>
</reference>
<dbReference type="InterPro" id="IPR051052">
    <property type="entry name" value="Diverse_substrate_MTase"/>
</dbReference>
<reference evidence="5" key="4">
    <citation type="submission" date="2025-09" db="UniProtKB">
        <authorList>
            <consortium name="Ensembl"/>
        </authorList>
    </citation>
    <scope>IDENTIFICATION</scope>
</reference>
<dbReference type="Pfam" id="PF08241">
    <property type="entry name" value="Methyltransf_11"/>
    <property type="match status" value="1"/>
</dbReference>
<evidence type="ECO:0000313" key="6">
    <source>
        <dbReference type="Proteomes" id="UP000008144"/>
    </source>
</evidence>
<comment type="similarity">
    <text evidence="1">Belongs to the methyltransferase superfamily.</text>
</comment>
<evidence type="ECO:0000256" key="2">
    <source>
        <dbReference type="ARBA" id="ARBA00022603"/>
    </source>
</evidence>
<dbReference type="OMA" id="MQMSISE"/>
<feature type="domain" description="Methyltransferase type 11" evidence="4">
    <location>
        <begin position="2"/>
        <end position="93"/>
    </location>
</feature>
<proteinExistence type="inferred from homology"/>
<evidence type="ECO:0000256" key="3">
    <source>
        <dbReference type="ARBA" id="ARBA00022679"/>
    </source>
</evidence>
<dbReference type="AlphaFoldDB" id="F6ZXR3"/>
<dbReference type="GO" id="GO:0008757">
    <property type="term" value="F:S-adenosylmethionine-dependent methyltransferase activity"/>
    <property type="evidence" value="ECO:0007669"/>
    <property type="project" value="InterPro"/>
</dbReference>
<organism evidence="5 6">
    <name type="scientific">Ciona intestinalis</name>
    <name type="common">Transparent sea squirt</name>
    <name type="synonym">Ascidia intestinalis</name>
    <dbReference type="NCBI Taxonomy" id="7719"/>
    <lineage>
        <taxon>Eukaryota</taxon>
        <taxon>Metazoa</taxon>
        <taxon>Chordata</taxon>
        <taxon>Tunicata</taxon>
        <taxon>Ascidiacea</taxon>
        <taxon>Phlebobranchia</taxon>
        <taxon>Cionidae</taxon>
        <taxon>Ciona</taxon>
    </lineage>
</organism>